<accession>A0A9P7ZK17</accession>
<evidence type="ECO:0000313" key="1">
    <source>
        <dbReference type="EMBL" id="KAG9252903.1"/>
    </source>
</evidence>
<gene>
    <name evidence="1" type="ORF">F5Z01DRAFT_675696</name>
</gene>
<dbReference type="RefSeq" id="XP_046116827.1">
    <property type="nucleotide sequence ID" value="XM_046265178.1"/>
</dbReference>
<proteinExistence type="predicted"/>
<comment type="caution">
    <text evidence="1">The sequence shown here is derived from an EMBL/GenBank/DDBJ whole genome shotgun (WGS) entry which is preliminary data.</text>
</comment>
<organism evidence="1 2">
    <name type="scientific">Emericellopsis atlantica</name>
    <dbReference type="NCBI Taxonomy" id="2614577"/>
    <lineage>
        <taxon>Eukaryota</taxon>
        <taxon>Fungi</taxon>
        <taxon>Dikarya</taxon>
        <taxon>Ascomycota</taxon>
        <taxon>Pezizomycotina</taxon>
        <taxon>Sordariomycetes</taxon>
        <taxon>Hypocreomycetidae</taxon>
        <taxon>Hypocreales</taxon>
        <taxon>Bionectriaceae</taxon>
        <taxon>Emericellopsis</taxon>
    </lineage>
</organism>
<keyword evidence="2" id="KW-1185">Reference proteome</keyword>
<dbReference type="OrthoDB" id="5068804at2759"/>
<dbReference type="Proteomes" id="UP000887229">
    <property type="component" value="Unassembled WGS sequence"/>
</dbReference>
<dbReference type="GeneID" id="70296081"/>
<sequence>MASPADDPFELSQVSSSISADDTLQFLDTHGIFYLEDAEIGQRVDELYNTKQIRTDVASLDYFMPVLENNPRLKPILGSYSIRQPRIRFPWGTVPGVWYNWFQKSDQAKKKLTAYMLGSGSLYRCLDGSLIIDSDGELDDQGFYRYPPTVAENYATKEIKMEKGGA</sequence>
<reference evidence="1" key="1">
    <citation type="journal article" date="2021" name="IMA Fungus">
        <title>Genomic characterization of three marine fungi, including Emericellopsis atlantica sp. nov. with signatures of a generalist lifestyle and marine biomass degradation.</title>
        <authorList>
            <person name="Hagestad O.C."/>
            <person name="Hou L."/>
            <person name="Andersen J.H."/>
            <person name="Hansen E.H."/>
            <person name="Altermark B."/>
            <person name="Li C."/>
            <person name="Kuhnert E."/>
            <person name="Cox R.J."/>
            <person name="Crous P.W."/>
            <person name="Spatafora J.W."/>
            <person name="Lail K."/>
            <person name="Amirebrahimi M."/>
            <person name="Lipzen A."/>
            <person name="Pangilinan J."/>
            <person name="Andreopoulos W."/>
            <person name="Hayes R.D."/>
            <person name="Ng V."/>
            <person name="Grigoriev I.V."/>
            <person name="Jackson S.A."/>
            <person name="Sutton T.D.S."/>
            <person name="Dobson A.D.W."/>
            <person name="Rama T."/>
        </authorList>
    </citation>
    <scope>NUCLEOTIDE SEQUENCE</scope>
    <source>
        <strain evidence="1">TS7</strain>
    </source>
</reference>
<evidence type="ECO:0000313" key="2">
    <source>
        <dbReference type="Proteomes" id="UP000887229"/>
    </source>
</evidence>
<dbReference type="AlphaFoldDB" id="A0A9P7ZK17"/>
<name>A0A9P7ZK17_9HYPO</name>
<dbReference type="EMBL" id="MU251260">
    <property type="protein sequence ID" value="KAG9252903.1"/>
    <property type="molecule type" value="Genomic_DNA"/>
</dbReference>
<protein>
    <submittedName>
        <fullName evidence="1">Uncharacterized protein</fullName>
    </submittedName>
</protein>